<organism evidence="1 2">
    <name type="scientific">Vararia minispora EC-137</name>
    <dbReference type="NCBI Taxonomy" id="1314806"/>
    <lineage>
        <taxon>Eukaryota</taxon>
        <taxon>Fungi</taxon>
        <taxon>Dikarya</taxon>
        <taxon>Basidiomycota</taxon>
        <taxon>Agaricomycotina</taxon>
        <taxon>Agaricomycetes</taxon>
        <taxon>Russulales</taxon>
        <taxon>Lachnocladiaceae</taxon>
        <taxon>Vararia</taxon>
    </lineage>
</organism>
<reference evidence="1" key="2">
    <citation type="journal article" date="2022" name="New Phytol.">
        <title>Evolutionary transition to the ectomycorrhizal habit in the genomes of a hyperdiverse lineage of mushroom-forming fungi.</title>
        <authorList>
            <person name="Looney B."/>
            <person name="Miyauchi S."/>
            <person name="Morin E."/>
            <person name="Drula E."/>
            <person name="Courty P.E."/>
            <person name="Kohler A."/>
            <person name="Kuo A."/>
            <person name="LaButti K."/>
            <person name="Pangilinan J."/>
            <person name="Lipzen A."/>
            <person name="Riley R."/>
            <person name="Andreopoulos W."/>
            <person name="He G."/>
            <person name="Johnson J."/>
            <person name="Nolan M."/>
            <person name="Tritt A."/>
            <person name="Barry K.W."/>
            <person name="Grigoriev I.V."/>
            <person name="Nagy L.G."/>
            <person name="Hibbett D."/>
            <person name="Henrissat B."/>
            <person name="Matheny P.B."/>
            <person name="Labbe J."/>
            <person name="Martin F.M."/>
        </authorList>
    </citation>
    <scope>NUCLEOTIDE SEQUENCE</scope>
    <source>
        <strain evidence="1">EC-137</strain>
    </source>
</reference>
<name>A0ACB8QP90_9AGAM</name>
<sequence>KGGGRRAEAERIYAHPLPLLFEPHASTSTSLVGLLGLPIKRVVNPRCTGIFELATRSVWVTDARDARVLWTRGFFGKGNLSRSEPSWKARQENARKAARAGKMTSEEVTAQRRAERQQFKQDRARALAEVAAAAEATFTATGAVMSAEEQKANVPSAATWKKPQTEQAAKQVGQEGRRDGDEDKDWDDIEDLEHLQLTLSEAFFLAWALDCLTVLHPDTLEPMTLSDMWSAFQNVYLPLGGDVVPPESLRTDNPFILHYVFYHHYRSLGWVVKTGIKFCVDYLLYKRGPVFHHAEFAMVLVPAYEDENERRTSPFDLAGAEPSSWVWLSTLNRVNSQVMKTLVLAYVTIPSAERLAAGRASIGSPGAIGMYSVREVTVRRFIPARMRD</sequence>
<comment type="caution">
    <text evidence="1">The sequence shown here is derived from an EMBL/GenBank/DDBJ whole genome shotgun (WGS) entry which is preliminary data.</text>
</comment>
<dbReference type="Proteomes" id="UP000814128">
    <property type="component" value="Unassembled WGS sequence"/>
</dbReference>
<evidence type="ECO:0000313" key="2">
    <source>
        <dbReference type="Proteomes" id="UP000814128"/>
    </source>
</evidence>
<evidence type="ECO:0000313" key="1">
    <source>
        <dbReference type="EMBL" id="KAI0033658.1"/>
    </source>
</evidence>
<dbReference type="EMBL" id="MU273514">
    <property type="protein sequence ID" value="KAI0033658.1"/>
    <property type="molecule type" value="Genomic_DNA"/>
</dbReference>
<feature type="non-terminal residue" evidence="1">
    <location>
        <position position="388"/>
    </location>
</feature>
<feature type="non-terminal residue" evidence="1">
    <location>
        <position position="1"/>
    </location>
</feature>
<proteinExistence type="predicted"/>
<gene>
    <name evidence="1" type="ORF">K488DRAFT_21651</name>
</gene>
<reference evidence="1" key="1">
    <citation type="submission" date="2021-02" db="EMBL/GenBank/DDBJ databases">
        <authorList>
            <consortium name="DOE Joint Genome Institute"/>
            <person name="Ahrendt S."/>
            <person name="Looney B.P."/>
            <person name="Miyauchi S."/>
            <person name="Morin E."/>
            <person name="Drula E."/>
            <person name="Courty P.E."/>
            <person name="Chicoki N."/>
            <person name="Fauchery L."/>
            <person name="Kohler A."/>
            <person name="Kuo A."/>
            <person name="Labutti K."/>
            <person name="Pangilinan J."/>
            <person name="Lipzen A."/>
            <person name="Riley R."/>
            <person name="Andreopoulos W."/>
            <person name="He G."/>
            <person name="Johnson J."/>
            <person name="Barry K.W."/>
            <person name="Grigoriev I.V."/>
            <person name="Nagy L."/>
            <person name="Hibbett D."/>
            <person name="Henrissat B."/>
            <person name="Matheny P.B."/>
            <person name="Labbe J."/>
            <person name="Martin F."/>
        </authorList>
    </citation>
    <scope>NUCLEOTIDE SEQUENCE</scope>
    <source>
        <strain evidence="1">EC-137</strain>
    </source>
</reference>
<keyword evidence="2" id="KW-1185">Reference proteome</keyword>
<protein>
    <submittedName>
        <fullName evidence="1">Uncharacterized protein</fullName>
    </submittedName>
</protein>
<accession>A0ACB8QP90</accession>